<feature type="signal peptide" evidence="1">
    <location>
        <begin position="1"/>
        <end position="23"/>
    </location>
</feature>
<evidence type="ECO:0000259" key="2">
    <source>
        <dbReference type="PROSITE" id="PS50848"/>
    </source>
</evidence>
<feature type="chain" id="PRO_5010158512" evidence="1">
    <location>
        <begin position="24"/>
        <end position="204"/>
    </location>
</feature>
<dbReference type="EMBL" id="FOAS01000011">
    <property type="protein sequence ID" value="SEL39668.1"/>
    <property type="molecule type" value="Genomic_DNA"/>
</dbReference>
<keyword evidence="1" id="KW-0732">Signal</keyword>
<dbReference type="SUPFAM" id="SSF55961">
    <property type="entry name" value="Bet v1-like"/>
    <property type="match status" value="1"/>
</dbReference>
<dbReference type="CDD" id="cd08876">
    <property type="entry name" value="START_1"/>
    <property type="match status" value="1"/>
</dbReference>
<protein>
    <submittedName>
        <fullName evidence="3">START domain-containing protein</fullName>
    </submittedName>
</protein>
<dbReference type="InterPro" id="IPR023393">
    <property type="entry name" value="START-like_dom_sf"/>
</dbReference>
<proteinExistence type="predicted"/>
<dbReference type="InterPro" id="IPR028347">
    <property type="entry name" value="START_dom_prot"/>
</dbReference>
<dbReference type="GO" id="GO:0008289">
    <property type="term" value="F:lipid binding"/>
    <property type="evidence" value="ECO:0007669"/>
    <property type="project" value="InterPro"/>
</dbReference>
<evidence type="ECO:0000313" key="3">
    <source>
        <dbReference type="EMBL" id="SEL39668.1"/>
    </source>
</evidence>
<dbReference type="PANTHER" id="PTHR19308:SF14">
    <property type="entry name" value="START DOMAIN-CONTAINING PROTEIN"/>
    <property type="match status" value="1"/>
</dbReference>
<gene>
    <name evidence="3" type="ORF">SAMN05216214_111156</name>
</gene>
<evidence type="ECO:0000313" key="4">
    <source>
        <dbReference type="Proteomes" id="UP000185766"/>
    </source>
</evidence>
<dbReference type="Gene3D" id="3.30.530.20">
    <property type="match status" value="1"/>
</dbReference>
<dbReference type="PROSITE" id="PS50848">
    <property type="entry name" value="START"/>
    <property type="match status" value="1"/>
</dbReference>
<name>A0A1H7PW22_9GAMM</name>
<dbReference type="STRING" id="1429083.GCA_001885685_02164"/>
<evidence type="ECO:0000256" key="1">
    <source>
        <dbReference type="SAM" id="SignalP"/>
    </source>
</evidence>
<dbReference type="GO" id="GO:0005737">
    <property type="term" value="C:cytoplasm"/>
    <property type="evidence" value="ECO:0007669"/>
    <property type="project" value="UniProtKB-ARBA"/>
</dbReference>
<feature type="domain" description="START" evidence="2">
    <location>
        <begin position="28"/>
        <end position="204"/>
    </location>
</feature>
<dbReference type="Pfam" id="PF01852">
    <property type="entry name" value="START"/>
    <property type="match status" value="1"/>
</dbReference>
<accession>A0A1H7PW22</accession>
<dbReference type="PIRSF" id="PIRSF039033">
    <property type="entry name" value="START_dom"/>
    <property type="match status" value="1"/>
</dbReference>
<dbReference type="PANTHER" id="PTHR19308">
    <property type="entry name" value="PHOSPHATIDYLCHOLINE TRANSFER PROTEIN"/>
    <property type="match status" value="1"/>
</dbReference>
<keyword evidence="4" id="KW-1185">Reference proteome</keyword>
<dbReference type="OrthoDB" id="5734556at2"/>
<dbReference type="Proteomes" id="UP000185766">
    <property type="component" value="Unassembled WGS sequence"/>
</dbReference>
<reference evidence="3 4" key="1">
    <citation type="submission" date="2016-10" db="EMBL/GenBank/DDBJ databases">
        <authorList>
            <person name="de Groot N.N."/>
        </authorList>
    </citation>
    <scope>NUCLEOTIDE SEQUENCE [LARGE SCALE GENOMIC DNA]</scope>
    <source>
        <strain evidence="3 4">JCM 19513</strain>
    </source>
</reference>
<sequence>MVKVCRSVVAVVAAGMMSVAVQAAELNWQLAKDEQGVKVYLAKVEGSKYKAYKGVAVMNTTLARLVALQEDVSGSCKWMYECREQKRVAQEGEAGVVYSRINTPWPVTPRDTFTEVVTEKAADGSITRRLTGKPDYQPEESGFVRVSKLEGFWQFVPKGNGQVEVIYQVHTEPGGSVPSWLANSFVVDAPFTTLVELKKLAEQK</sequence>
<organism evidence="3 4">
    <name type="scientific">Atopomonas hussainii</name>
    <dbReference type="NCBI Taxonomy" id="1429083"/>
    <lineage>
        <taxon>Bacteria</taxon>
        <taxon>Pseudomonadati</taxon>
        <taxon>Pseudomonadota</taxon>
        <taxon>Gammaproteobacteria</taxon>
        <taxon>Pseudomonadales</taxon>
        <taxon>Pseudomonadaceae</taxon>
        <taxon>Atopomonas</taxon>
    </lineage>
</organism>
<dbReference type="AlphaFoldDB" id="A0A1H7PW22"/>
<dbReference type="InterPro" id="IPR002913">
    <property type="entry name" value="START_lipid-bd_dom"/>
</dbReference>
<dbReference type="InterPro" id="IPR051213">
    <property type="entry name" value="START_lipid_transfer"/>
</dbReference>
<dbReference type="RefSeq" id="WP_071871370.1">
    <property type="nucleotide sequence ID" value="NZ_FOAS01000011.1"/>
</dbReference>